<name>A0ABP8AZN9_9MICO</name>
<evidence type="ECO:0000256" key="1">
    <source>
        <dbReference type="SAM" id="Phobius"/>
    </source>
</evidence>
<evidence type="ECO:0008006" key="4">
    <source>
        <dbReference type="Google" id="ProtNLM"/>
    </source>
</evidence>
<evidence type="ECO:0000313" key="2">
    <source>
        <dbReference type="EMBL" id="GAA4194073.1"/>
    </source>
</evidence>
<dbReference type="RefSeq" id="WP_344778109.1">
    <property type="nucleotide sequence ID" value="NZ_BAABBX010000016.1"/>
</dbReference>
<keyword evidence="3" id="KW-1185">Reference proteome</keyword>
<feature type="transmembrane region" description="Helical" evidence="1">
    <location>
        <begin position="46"/>
        <end position="64"/>
    </location>
</feature>
<organism evidence="2 3">
    <name type="scientific">Gryllotalpicola kribbensis</name>
    <dbReference type="NCBI Taxonomy" id="993084"/>
    <lineage>
        <taxon>Bacteria</taxon>
        <taxon>Bacillati</taxon>
        <taxon>Actinomycetota</taxon>
        <taxon>Actinomycetes</taxon>
        <taxon>Micrococcales</taxon>
        <taxon>Microbacteriaceae</taxon>
        <taxon>Gryllotalpicola</taxon>
    </lineage>
</organism>
<feature type="transmembrane region" description="Helical" evidence="1">
    <location>
        <begin position="209"/>
        <end position="234"/>
    </location>
</feature>
<dbReference type="Pfam" id="PF11139">
    <property type="entry name" value="SfLAP"/>
    <property type="match status" value="1"/>
</dbReference>
<reference evidence="3" key="1">
    <citation type="journal article" date="2019" name="Int. J. Syst. Evol. Microbiol.">
        <title>The Global Catalogue of Microorganisms (GCM) 10K type strain sequencing project: providing services to taxonomists for standard genome sequencing and annotation.</title>
        <authorList>
            <consortium name="The Broad Institute Genomics Platform"/>
            <consortium name="The Broad Institute Genome Sequencing Center for Infectious Disease"/>
            <person name="Wu L."/>
            <person name="Ma J."/>
        </authorList>
    </citation>
    <scope>NUCLEOTIDE SEQUENCE [LARGE SCALE GENOMIC DNA]</scope>
    <source>
        <strain evidence="3">JCM 17593</strain>
    </source>
</reference>
<feature type="transmembrane region" description="Helical" evidence="1">
    <location>
        <begin position="169"/>
        <end position="188"/>
    </location>
</feature>
<dbReference type="InterPro" id="IPR021315">
    <property type="entry name" value="Gap/Sap"/>
</dbReference>
<evidence type="ECO:0000313" key="3">
    <source>
        <dbReference type="Proteomes" id="UP001500213"/>
    </source>
</evidence>
<keyword evidence="1" id="KW-1133">Transmembrane helix</keyword>
<keyword evidence="1" id="KW-0472">Membrane</keyword>
<accession>A0ABP8AZN9</accession>
<dbReference type="Proteomes" id="UP001500213">
    <property type="component" value="Unassembled WGS sequence"/>
</dbReference>
<feature type="transmembrane region" description="Helical" evidence="1">
    <location>
        <begin position="84"/>
        <end position="108"/>
    </location>
</feature>
<keyword evidence="1" id="KW-0812">Transmembrane</keyword>
<dbReference type="EMBL" id="BAABBX010000016">
    <property type="protein sequence ID" value="GAA4194073.1"/>
    <property type="molecule type" value="Genomic_DNA"/>
</dbReference>
<proteinExistence type="predicted"/>
<feature type="transmembrane region" description="Helical" evidence="1">
    <location>
        <begin position="129"/>
        <end position="149"/>
    </location>
</feature>
<protein>
    <recommendedName>
        <fullName evidence="4">GAP family protein</fullName>
    </recommendedName>
</protein>
<gene>
    <name evidence="2" type="ORF">GCM10022288_28900</name>
</gene>
<sequence length="237" mass="25644">MGGELARGLGALVSLIFLGLTFGFSPPLYGVTLHLLARGGSPRRSILFLTGGMALSATVLLLAFRTFDPTTIAHQLQGQVARLLVQSVVDFVAGGLLIVGGLVFGWYARRSPREAPPTRVSARDEHPQAMLGVGFANTAIGFVPPVTMYVTGRVIAGATEHLTLQLAGYAWFLFFVVAPYLAAGYVWRRMPRLSVRMRRAYSRIMSRDLRPLLTWALIVGGLVFVALGITTAIFRLG</sequence>
<comment type="caution">
    <text evidence="2">The sequence shown here is derived from an EMBL/GenBank/DDBJ whole genome shotgun (WGS) entry which is preliminary data.</text>
</comment>